<evidence type="ECO:0000256" key="2">
    <source>
        <dbReference type="ARBA" id="ARBA00011073"/>
    </source>
</evidence>
<keyword evidence="4 10" id="KW-0645">Protease</keyword>
<keyword evidence="7 10" id="KW-0720">Serine protease</keyword>
<comment type="similarity">
    <text evidence="2 10 11">Belongs to the peptidase S8 family.</text>
</comment>
<dbReference type="PROSITE" id="PS51892">
    <property type="entry name" value="SUBTILASE"/>
    <property type="match status" value="1"/>
</dbReference>
<evidence type="ECO:0000256" key="5">
    <source>
        <dbReference type="ARBA" id="ARBA00022692"/>
    </source>
</evidence>
<dbReference type="InterPro" id="IPR015500">
    <property type="entry name" value="Peptidase_S8_subtilisin-rel"/>
</dbReference>
<protein>
    <submittedName>
        <fullName evidence="16">Type VII secretion-associated serine protease mycosin</fullName>
    </submittedName>
</protein>
<sequence>MGSGASRAARRRVAGTAAARRSAAGTAVLAVLACGLPFAGAAPAAAADRVRTVLADDDVRFQVDDTSCSFPSDVIKGTPWSLQRVVLDQLWKDTKGKGVKVAVIDTGVDTVNAQLKKAVVNGKDYLHAGGNGKTDKVGHGTKVAGIIAARKLDGTGFIGLAPEATILPVRQNDDQGSGNVGTMMAAIRWAASQGAKVINISQDTASKMDPAVDAEFQSAIKFAQSKDALIVAAAGNDGADGKVKETYPAAYPGVLAVAASDRNNARAPFSQSGPFVGVAAPGIDMVSTVPVGGNCVDQGTSFAAPYVSGVAALIRAKHPDWDYKQVITQIEQTADRTKAGRDDFVGWGVVDPTAAVNDDTTTPSADGPKPDSAGPVGDAADVQAATLVLGETEQQRTERYALYVVAAGFALVLLLVGGGRVLGDWRRKQGVGNNVESTGS</sequence>
<evidence type="ECO:0000256" key="11">
    <source>
        <dbReference type="RuleBase" id="RU003355"/>
    </source>
</evidence>
<dbReference type="PRINTS" id="PR00723">
    <property type="entry name" value="SUBTILISIN"/>
</dbReference>
<dbReference type="InterPro" id="IPR023834">
    <property type="entry name" value="T7SS_pept_S8A_mycosin"/>
</dbReference>
<dbReference type="InterPro" id="IPR023828">
    <property type="entry name" value="Peptidase_S8_Ser-AS"/>
</dbReference>
<evidence type="ECO:0000256" key="9">
    <source>
        <dbReference type="ARBA" id="ARBA00023136"/>
    </source>
</evidence>
<feature type="active site" description="Charge relay system" evidence="10">
    <location>
        <position position="105"/>
    </location>
</feature>
<evidence type="ECO:0000256" key="1">
    <source>
        <dbReference type="ARBA" id="ARBA00004162"/>
    </source>
</evidence>
<evidence type="ECO:0000256" key="4">
    <source>
        <dbReference type="ARBA" id="ARBA00022670"/>
    </source>
</evidence>
<gene>
    <name evidence="16" type="ORF">AQJ54_06495</name>
</gene>
<dbReference type="GO" id="GO:0004252">
    <property type="term" value="F:serine-type endopeptidase activity"/>
    <property type="evidence" value="ECO:0007669"/>
    <property type="project" value="UniProtKB-UniRule"/>
</dbReference>
<evidence type="ECO:0000256" key="13">
    <source>
        <dbReference type="SAM" id="Phobius"/>
    </source>
</evidence>
<keyword evidence="14" id="KW-0732">Signal</keyword>
<keyword evidence="8 13" id="KW-1133">Transmembrane helix</keyword>
<keyword evidence="9 13" id="KW-0472">Membrane</keyword>
<feature type="chain" id="PRO_5039101676" evidence="14">
    <location>
        <begin position="42"/>
        <end position="440"/>
    </location>
</feature>
<dbReference type="PROSITE" id="PS00137">
    <property type="entry name" value="SUBTILASE_HIS"/>
    <property type="match status" value="1"/>
</dbReference>
<evidence type="ECO:0000313" key="17">
    <source>
        <dbReference type="Proteomes" id="UP000054375"/>
    </source>
</evidence>
<feature type="signal peptide" evidence="14">
    <location>
        <begin position="1"/>
        <end position="41"/>
    </location>
</feature>
<dbReference type="Pfam" id="PF00082">
    <property type="entry name" value="Peptidase_S8"/>
    <property type="match status" value="1"/>
</dbReference>
<dbReference type="InterPro" id="IPR050131">
    <property type="entry name" value="Peptidase_S8_subtilisin-like"/>
</dbReference>
<evidence type="ECO:0000256" key="3">
    <source>
        <dbReference type="ARBA" id="ARBA00022475"/>
    </source>
</evidence>
<keyword evidence="3" id="KW-1003">Cell membrane</keyword>
<dbReference type="PANTHER" id="PTHR43806:SF11">
    <property type="entry name" value="CEREVISIN-RELATED"/>
    <property type="match status" value="1"/>
</dbReference>
<dbReference type="InterPro" id="IPR022398">
    <property type="entry name" value="Peptidase_S8_His-AS"/>
</dbReference>
<evidence type="ECO:0000256" key="12">
    <source>
        <dbReference type="SAM" id="MobiDB-lite"/>
    </source>
</evidence>
<proteinExistence type="inferred from homology"/>
<keyword evidence="6 10" id="KW-0378">Hydrolase</keyword>
<evidence type="ECO:0000256" key="8">
    <source>
        <dbReference type="ARBA" id="ARBA00022989"/>
    </source>
</evidence>
<evidence type="ECO:0000256" key="14">
    <source>
        <dbReference type="SAM" id="SignalP"/>
    </source>
</evidence>
<evidence type="ECO:0000259" key="15">
    <source>
        <dbReference type="Pfam" id="PF00082"/>
    </source>
</evidence>
<feature type="region of interest" description="Disordered" evidence="12">
    <location>
        <begin position="353"/>
        <end position="377"/>
    </location>
</feature>
<keyword evidence="17" id="KW-1185">Reference proteome</keyword>
<dbReference type="RefSeq" id="WP_062234684.1">
    <property type="nucleotide sequence ID" value="NZ_JBPJFL010000001.1"/>
</dbReference>
<reference evidence="16 17" key="1">
    <citation type="submission" date="2015-10" db="EMBL/GenBank/DDBJ databases">
        <title>Draft genome sequence of Streptomyces griseorubiginosus DSM 40469, type strain for the species Streptomyces griseorubiginosus.</title>
        <authorList>
            <person name="Ruckert C."/>
            <person name="Winkler A."/>
            <person name="Kalinowski J."/>
            <person name="Kampfer P."/>
            <person name="Glaeser S."/>
        </authorList>
    </citation>
    <scope>NUCLEOTIDE SEQUENCE [LARGE SCALE GENOMIC DNA]</scope>
    <source>
        <strain evidence="16 17">DSM 40469</strain>
    </source>
</reference>
<evidence type="ECO:0000256" key="7">
    <source>
        <dbReference type="ARBA" id="ARBA00022825"/>
    </source>
</evidence>
<feature type="domain" description="Peptidase S8/S53" evidence="15">
    <location>
        <begin position="96"/>
        <end position="348"/>
    </location>
</feature>
<dbReference type="AlphaFoldDB" id="A0A117R4K1"/>
<evidence type="ECO:0000256" key="10">
    <source>
        <dbReference type="PROSITE-ProRule" id="PRU01240"/>
    </source>
</evidence>
<keyword evidence="5 13" id="KW-0812">Transmembrane</keyword>
<dbReference type="InterPro" id="IPR023827">
    <property type="entry name" value="Peptidase_S8_Asp-AS"/>
</dbReference>
<dbReference type="NCBIfam" id="TIGR03921">
    <property type="entry name" value="T7SS_mycosin"/>
    <property type="match status" value="1"/>
</dbReference>
<dbReference type="GO" id="GO:0006508">
    <property type="term" value="P:proteolysis"/>
    <property type="evidence" value="ECO:0007669"/>
    <property type="project" value="UniProtKB-KW"/>
</dbReference>
<evidence type="ECO:0000313" key="16">
    <source>
        <dbReference type="EMBL" id="KUN70708.1"/>
    </source>
</evidence>
<dbReference type="InterPro" id="IPR036852">
    <property type="entry name" value="Peptidase_S8/S53_dom_sf"/>
</dbReference>
<dbReference type="GO" id="GO:0005886">
    <property type="term" value="C:plasma membrane"/>
    <property type="evidence" value="ECO:0007669"/>
    <property type="project" value="UniProtKB-SubCell"/>
</dbReference>
<organism evidence="16 17">
    <name type="scientific">Streptomyces griseorubiginosus</name>
    <dbReference type="NCBI Taxonomy" id="67304"/>
    <lineage>
        <taxon>Bacteria</taxon>
        <taxon>Bacillati</taxon>
        <taxon>Actinomycetota</taxon>
        <taxon>Actinomycetes</taxon>
        <taxon>Kitasatosporales</taxon>
        <taxon>Streptomycetaceae</taxon>
        <taxon>Streptomyces</taxon>
    </lineage>
</organism>
<feature type="active site" description="Charge relay system" evidence="10">
    <location>
        <position position="139"/>
    </location>
</feature>
<comment type="subcellular location">
    <subcellularLocation>
        <location evidence="1">Cell membrane</location>
        <topology evidence="1">Single-pass membrane protein</topology>
    </subcellularLocation>
</comment>
<comment type="caution">
    <text evidence="16">The sequence shown here is derived from an EMBL/GenBank/DDBJ whole genome shotgun (WGS) entry which is preliminary data.</text>
</comment>
<dbReference type="PROSITE" id="PS00138">
    <property type="entry name" value="SUBTILASE_SER"/>
    <property type="match status" value="1"/>
</dbReference>
<dbReference type="PANTHER" id="PTHR43806">
    <property type="entry name" value="PEPTIDASE S8"/>
    <property type="match status" value="1"/>
</dbReference>
<dbReference type="PROSITE" id="PS00136">
    <property type="entry name" value="SUBTILASE_ASP"/>
    <property type="match status" value="1"/>
</dbReference>
<evidence type="ECO:0000256" key="6">
    <source>
        <dbReference type="ARBA" id="ARBA00022801"/>
    </source>
</evidence>
<feature type="active site" description="Charge relay system" evidence="10">
    <location>
        <position position="301"/>
    </location>
</feature>
<name>A0A117R4K1_9ACTN</name>
<dbReference type="Proteomes" id="UP000054375">
    <property type="component" value="Unassembled WGS sequence"/>
</dbReference>
<dbReference type="SUPFAM" id="SSF52743">
    <property type="entry name" value="Subtilisin-like"/>
    <property type="match status" value="1"/>
</dbReference>
<dbReference type="PROSITE" id="PS51257">
    <property type="entry name" value="PROKAR_LIPOPROTEIN"/>
    <property type="match status" value="1"/>
</dbReference>
<dbReference type="EMBL" id="LMWV01000003">
    <property type="protein sequence ID" value="KUN70708.1"/>
    <property type="molecule type" value="Genomic_DNA"/>
</dbReference>
<accession>A0A117R4K1</accession>
<feature type="transmembrane region" description="Helical" evidence="13">
    <location>
        <begin position="400"/>
        <end position="422"/>
    </location>
</feature>
<dbReference type="Gene3D" id="3.40.50.200">
    <property type="entry name" value="Peptidase S8/S53 domain"/>
    <property type="match status" value="1"/>
</dbReference>
<dbReference type="InterPro" id="IPR000209">
    <property type="entry name" value="Peptidase_S8/S53_dom"/>
</dbReference>